<dbReference type="RefSeq" id="WP_006330459.1">
    <property type="nucleotide sequence ID" value="NZ_BAHC01000040.1"/>
</dbReference>
<keyword evidence="6" id="KW-1185">Reference proteome</keyword>
<evidence type="ECO:0000259" key="4">
    <source>
        <dbReference type="Pfam" id="PF17853"/>
    </source>
</evidence>
<dbReference type="STRING" id="1108045.GORHZ_040_00260"/>
<feature type="domain" description="PucR C-terminal helix-turn-helix" evidence="2">
    <location>
        <begin position="352"/>
        <end position="408"/>
    </location>
</feature>
<reference evidence="5 6" key="1">
    <citation type="submission" date="2012-08" db="EMBL/GenBank/DDBJ databases">
        <title>Whole genome shotgun sequence of Gordonia rhizosphera NBRC 16068.</title>
        <authorList>
            <person name="Takarada H."/>
            <person name="Isaki S."/>
            <person name="Hosoyama A."/>
            <person name="Tsuchikane K."/>
            <person name="Katsumata H."/>
            <person name="Baba S."/>
            <person name="Ohji S."/>
            <person name="Yamazaki S."/>
            <person name="Fujita N."/>
        </authorList>
    </citation>
    <scope>NUCLEOTIDE SEQUENCE [LARGE SCALE GENOMIC DNA]</scope>
    <source>
        <strain evidence="5 6">NBRC 16068</strain>
    </source>
</reference>
<evidence type="ECO:0000259" key="2">
    <source>
        <dbReference type="Pfam" id="PF13556"/>
    </source>
</evidence>
<dbReference type="InterPro" id="IPR041522">
    <property type="entry name" value="CdaR_GGDEF"/>
</dbReference>
<dbReference type="eggNOG" id="COG2508">
    <property type="taxonomic scope" value="Bacteria"/>
</dbReference>
<name>K6UZA4_9ACTN</name>
<dbReference type="InterPro" id="IPR051448">
    <property type="entry name" value="CdaR-like_regulators"/>
</dbReference>
<comment type="similarity">
    <text evidence="1">Belongs to the CdaR family.</text>
</comment>
<dbReference type="InterPro" id="IPR042070">
    <property type="entry name" value="PucR_C-HTH_sf"/>
</dbReference>
<dbReference type="EMBL" id="BAHC01000040">
    <property type="protein sequence ID" value="GAB88793.1"/>
    <property type="molecule type" value="Genomic_DNA"/>
</dbReference>
<evidence type="ECO:0000313" key="6">
    <source>
        <dbReference type="Proteomes" id="UP000008363"/>
    </source>
</evidence>
<dbReference type="Gene3D" id="1.10.10.2840">
    <property type="entry name" value="PucR C-terminal helix-turn-helix domain"/>
    <property type="match status" value="1"/>
</dbReference>
<evidence type="ECO:0008006" key="7">
    <source>
        <dbReference type="Google" id="ProtNLM"/>
    </source>
</evidence>
<feature type="domain" description="RsbT co-antagonist protein RsbRD N-terminal" evidence="3">
    <location>
        <begin position="24"/>
        <end position="167"/>
    </location>
</feature>
<sequence length="424" mass="46081">MTTFTDSQGTLAEIGASLSERSRTIVDGLYDALLAQVPDLADDDALQGRLRASIESNVSQLLHLMVQPVDLELIEPTAGALQYAQLLAQHGVPLSSLWRAYHICNSSFFLTCLAELDHRADEVRELADETTELSTLLNTYLDRVLARIGPVYDAERDRWLRRQSSLRADRLNALLTGRVTATAEVEAALGYRLATKHLALIVWDDSDSEVPRSEGLARAIARISDRIGCRQPPLSVPQDDSTLWAWLSLPADTTESADLAGELERVLCEQHPNARAALGEPGVGVDGFSRSHRNALAARSVALVATPDCPRVVAYREVSGLSFLCHDLTRAREWVGETLGELAIDDEPHARLREGLSAFLGSGGSLSAAADQLGCHKNTIHNRVRRAEELLGRRATPGQIDLQLALQARRWLGATGVDGAPAAT</sequence>
<comment type="caution">
    <text evidence="5">The sequence shown here is derived from an EMBL/GenBank/DDBJ whole genome shotgun (WGS) entry which is preliminary data.</text>
</comment>
<dbReference type="AlphaFoldDB" id="K6UZA4"/>
<proteinExistence type="inferred from homology"/>
<dbReference type="Pfam" id="PF14361">
    <property type="entry name" value="RsbRD_N"/>
    <property type="match status" value="1"/>
</dbReference>
<dbReference type="Pfam" id="PF13556">
    <property type="entry name" value="HTH_30"/>
    <property type="match status" value="1"/>
</dbReference>
<dbReference type="PANTHER" id="PTHR33744">
    <property type="entry name" value="CARBOHYDRATE DIACID REGULATOR"/>
    <property type="match status" value="1"/>
</dbReference>
<dbReference type="Pfam" id="PF17853">
    <property type="entry name" value="GGDEF_2"/>
    <property type="match status" value="1"/>
</dbReference>
<feature type="domain" description="CdaR GGDEF-like" evidence="4">
    <location>
        <begin position="184"/>
        <end position="300"/>
    </location>
</feature>
<dbReference type="OrthoDB" id="3663486at2"/>
<evidence type="ECO:0000259" key="3">
    <source>
        <dbReference type="Pfam" id="PF14361"/>
    </source>
</evidence>
<accession>K6UZA4</accession>
<dbReference type="Proteomes" id="UP000008363">
    <property type="component" value="Unassembled WGS sequence"/>
</dbReference>
<organism evidence="5 6">
    <name type="scientific">Gordonia rhizosphera NBRC 16068</name>
    <dbReference type="NCBI Taxonomy" id="1108045"/>
    <lineage>
        <taxon>Bacteria</taxon>
        <taxon>Bacillati</taxon>
        <taxon>Actinomycetota</taxon>
        <taxon>Actinomycetes</taxon>
        <taxon>Mycobacteriales</taxon>
        <taxon>Gordoniaceae</taxon>
        <taxon>Gordonia</taxon>
    </lineage>
</organism>
<protein>
    <recommendedName>
        <fullName evidence="7">CdaR family transcriptional regulator</fullName>
    </recommendedName>
</protein>
<dbReference type="InterPro" id="IPR025751">
    <property type="entry name" value="RsbRD_N_dom"/>
</dbReference>
<evidence type="ECO:0000313" key="5">
    <source>
        <dbReference type="EMBL" id="GAB88793.1"/>
    </source>
</evidence>
<dbReference type="PANTHER" id="PTHR33744:SF1">
    <property type="entry name" value="DNA-BINDING TRANSCRIPTIONAL ACTIVATOR ADER"/>
    <property type="match status" value="1"/>
</dbReference>
<dbReference type="InterPro" id="IPR025736">
    <property type="entry name" value="PucR_C-HTH_dom"/>
</dbReference>
<evidence type="ECO:0000256" key="1">
    <source>
        <dbReference type="ARBA" id="ARBA00006754"/>
    </source>
</evidence>
<gene>
    <name evidence="5" type="ORF">GORHZ_040_00260</name>
</gene>